<protein>
    <submittedName>
        <fullName evidence="1">Uncharacterized protein</fullName>
    </submittedName>
</protein>
<accession>A0A0F9JYU2</accession>
<reference evidence="1" key="1">
    <citation type="journal article" date="2015" name="Nature">
        <title>Complex archaea that bridge the gap between prokaryotes and eukaryotes.</title>
        <authorList>
            <person name="Spang A."/>
            <person name="Saw J.H."/>
            <person name="Jorgensen S.L."/>
            <person name="Zaremba-Niedzwiedzka K."/>
            <person name="Martijn J."/>
            <person name="Lind A.E."/>
            <person name="van Eijk R."/>
            <person name="Schleper C."/>
            <person name="Guy L."/>
            <person name="Ettema T.J."/>
        </authorList>
    </citation>
    <scope>NUCLEOTIDE SEQUENCE</scope>
</reference>
<gene>
    <name evidence="1" type="ORF">LCGC14_1395030</name>
</gene>
<dbReference type="EMBL" id="LAZR01009055">
    <property type="protein sequence ID" value="KKM74964.1"/>
    <property type="molecule type" value="Genomic_DNA"/>
</dbReference>
<comment type="caution">
    <text evidence="1">The sequence shown here is derived from an EMBL/GenBank/DDBJ whole genome shotgun (WGS) entry which is preliminary data.</text>
</comment>
<dbReference type="AlphaFoldDB" id="A0A0F9JYU2"/>
<organism evidence="1">
    <name type="scientific">marine sediment metagenome</name>
    <dbReference type="NCBI Taxonomy" id="412755"/>
    <lineage>
        <taxon>unclassified sequences</taxon>
        <taxon>metagenomes</taxon>
        <taxon>ecological metagenomes</taxon>
    </lineage>
</organism>
<sequence length="48" mass="5566">MLEKLGKRLRQEQDFRAQLAGAKLQGLGRRLTDKELFARAGIIPRRMQ</sequence>
<name>A0A0F9JYU2_9ZZZZ</name>
<proteinExistence type="predicted"/>
<evidence type="ECO:0000313" key="1">
    <source>
        <dbReference type="EMBL" id="KKM74964.1"/>
    </source>
</evidence>